<dbReference type="Gramene" id="OMO86304">
    <property type="protein sequence ID" value="OMO86304"/>
    <property type="gene ID" value="CCACVL1_09651"/>
</dbReference>
<reference evidence="1 2" key="1">
    <citation type="submission" date="2013-09" db="EMBL/GenBank/DDBJ databases">
        <title>Corchorus capsularis genome sequencing.</title>
        <authorList>
            <person name="Alam M."/>
            <person name="Haque M.S."/>
            <person name="Islam M.S."/>
            <person name="Emdad E.M."/>
            <person name="Islam M.M."/>
            <person name="Ahmed B."/>
            <person name="Halim A."/>
            <person name="Hossen Q.M.M."/>
            <person name="Hossain M.Z."/>
            <person name="Ahmed R."/>
            <person name="Khan M.M."/>
            <person name="Islam R."/>
            <person name="Rashid M.M."/>
            <person name="Khan S.A."/>
            <person name="Rahman M.S."/>
            <person name="Alam M."/>
        </authorList>
    </citation>
    <scope>NUCLEOTIDE SEQUENCE [LARGE SCALE GENOMIC DNA]</scope>
    <source>
        <strain evidence="2">cv. CVL-1</strain>
        <tissue evidence="1">Whole seedling</tissue>
    </source>
</reference>
<organism evidence="1 2">
    <name type="scientific">Corchorus capsularis</name>
    <name type="common">Jute</name>
    <dbReference type="NCBI Taxonomy" id="210143"/>
    <lineage>
        <taxon>Eukaryota</taxon>
        <taxon>Viridiplantae</taxon>
        <taxon>Streptophyta</taxon>
        <taxon>Embryophyta</taxon>
        <taxon>Tracheophyta</taxon>
        <taxon>Spermatophyta</taxon>
        <taxon>Magnoliopsida</taxon>
        <taxon>eudicotyledons</taxon>
        <taxon>Gunneridae</taxon>
        <taxon>Pentapetalae</taxon>
        <taxon>rosids</taxon>
        <taxon>malvids</taxon>
        <taxon>Malvales</taxon>
        <taxon>Malvaceae</taxon>
        <taxon>Grewioideae</taxon>
        <taxon>Apeibeae</taxon>
        <taxon>Corchorus</taxon>
    </lineage>
</organism>
<dbReference type="Proteomes" id="UP000188268">
    <property type="component" value="Unassembled WGS sequence"/>
</dbReference>
<accession>A0A1R3IUR2</accession>
<name>A0A1R3IUR2_COCAP</name>
<sequence length="29" mass="3315">MVVSHSLFVVVVVRFGKQDLAFLRGLRKL</sequence>
<keyword evidence="2" id="KW-1185">Reference proteome</keyword>
<evidence type="ECO:0000313" key="1">
    <source>
        <dbReference type="EMBL" id="OMO86304.1"/>
    </source>
</evidence>
<comment type="caution">
    <text evidence="1">The sequence shown here is derived from an EMBL/GenBank/DDBJ whole genome shotgun (WGS) entry which is preliminary data.</text>
</comment>
<dbReference type="EMBL" id="AWWV01009486">
    <property type="protein sequence ID" value="OMO86304.1"/>
    <property type="molecule type" value="Genomic_DNA"/>
</dbReference>
<proteinExistence type="predicted"/>
<evidence type="ECO:0000313" key="2">
    <source>
        <dbReference type="Proteomes" id="UP000188268"/>
    </source>
</evidence>
<dbReference type="AlphaFoldDB" id="A0A1R3IUR2"/>
<protein>
    <submittedName>
        <fullName evidence="1">Uncharacterized protein</fullName>
    </submittedName>
</protein>
<gene>
    <name evidence="1" type="ORF">CCACVL1_09651</name>
</gene>